<evidence type="ECO:0000259" key="1">
    <source>
        <dbReference type="Pfam" id="PF13443"/>
    </source>
</evidence>
<dbReference type="InterPro" id="IPR010982">
    <property type="entry name" value="Lambda_DNA-bd_dom_sf"/>
</dbReference>
<dbReference type="EMBL" id="BATM01000055">
    <property type="protein sequence ID" value="GAD81293.1"/>
    <property type="molecule type" value="Genomic_DNA"/>
</dbReference>
<dbReference type="Gene3D" id="1.10.260.40">
    <property type="entry name" value="lambda repressor-like DNA-binding domains"/>
    <property type="match status" value="1"/>
</dbReference>
<proteinExistence type="predicted"/>
<dbReference type="STRING" id="1219080.VEZ01S_55_00090"/>
<feature type="domain" description="HTH cro/C1-type" evidence="1">
    <location>
        <begin position="6"/>
        <end position="67"/>
    </location>
</feature>
<dbReference type="Proteomes" id="UP000016562">
    <property type="component" value="Unassembled WGS sequence"/>
</dbReference>
<accession>U3CU59</accession>
<evidence type="ECO:0000313" key="3">
    <source>
        <dbReference type="Proteomes" id="UP000016562"/>
    </source>
</evidence>
<evidence type="ECO:0000313" key="2">
    <source>
        <dbReference type="EMBL" id="GAD81293.1"/>
    </source>
</evidence>
<dbReference type="GO" id="GO:0003677">
    <property type="term" value="F:DNA binding"/>
    <property type="evidence" value="ECO:0007669"/>
    <property type="project" value="InterPro"/>
</dbReference>
<name>U3CU59_9VIBR</name>
<reference evidence="2 3" key="1">
    <citation type="submission" date="2013-09" db="EMBL/GenBank/DDBJ databases">
        <title>Whole genome shotgun sequence of Vibrio ezurae NBRC 102218.</title>
        <authorList>
            <person name="Yoshida I."/>
            <person name="Hosoyama A."/>
            <person name="Numata M."/>
            <person name="Hashimoto M."/>
            <person name="Hosoyama Y."/>
            <person name="Tsuchikane K."/>
            <person name="Noguchi M."/>
            <person name="Hirakata S."/>
            <person name="Ichikawa N."/>
            <person name="Ohji S."/>
            <person name="Yamazoe A."/>
            <person name="Fujita N."/>
        </authorList>
    </citation>
    <scope>NUCLEOTIDE SEQUENCE [LARGE SCALE GENOMIC DNA]</scope>
    <source>
        <strain evidence="2 3">NBRC 102218</strain>
    </source>
</reference>
<dbReference type="Pfam" id="PF13443">
    <property type="entry name" value="HTH_26"/>
    <property type="match status" value="1"/>
</dbReference>
<sequence length="69" mass="7827">MNIKCNLPRILGERRMKISDLSRLTGVHRNILTRIYNESANRVDLDVIVAICAGLSIQVGELYEVVEED</sequence>
<protein>
    <recommendedName>
        <fullName evidence="1">HTH cro/C1-type domain-containing protein</fullName>
    </recommendedName>
</protein>
<gene>
    <name evidence="2" type="ORF">VEZ01S_55_00090</name>
</gene>
<dbReference type="InterPro" id="IPR001387">
    <property type="entry name" value="Cro/C1-type_HTH"/>
</dbReference>
<comment type="caution">
    <text evidence="2">The sequence shown here is derived from an EMBL/GenBank/DDBJ whole genome shotgun (WGS) entry which is preliminary data.</text>
</comment>
<dbReference type="OrthoDB" id="9805309at2"/>
<dbReference type="AlphaFoldDB" id="U3CU59"/>
<dbReference type="SUPFAM" id="SSF47413">
    <property type="entry name" value="lambda repressor-like DNA-binding domains"/>
    <property type="match status" value="1"/>
</dbReference>
<keyword evidence="3" id="KW-1185">Reference proteome</keyword>
<dbReference type="eggNOG" id="COG3655">
    <property type="taxonomic scope" value="Bacteria"/>
</dbReference>
<organism evidence="2 3">
    <name type="scientific">Vibrio ezurae NBRC 102218</name>
    <dbReference type="NCBI Taxonomy" id="1219080"/>
    <lineage>
        <taxon>Bacteria</taxon>
        <taxon>Pseudomonadati</taxon>
        <taxon>Pseudomonadota</taxon>
        <taxon>Gammaproteobacteria</taxon>
        <taxon>Vibrionales</taxon>
        <taxon>Vibrionaceae</taxon>
        <taxon>Vibrio</taxon>
    </lineage>
</organism>